<proteinExistence type="predicted"/>
<evidence type="ECO:0000313" key="2">
    <source>
        <dbReference type="Proteomes" id="UP001328107"/>
    </source>
</evidence>
<organism evidence="1 2">
    <name type="scientific">Pristionchus mayeri</name>
    <dbReference type="NCBI Taxonomy" id="1317129"/>
    <lineage>
        <taxon>Eukaryota</taxon>
        <taxon>Metazoa</taxon>
        <taxon>Ecdysozoa</taxon>
        <taxon>Nematoda</taxon>
        <taxon>Chromadorea</taxon>
        <taxon>Rhabditida</taxon>
        <taxon>Rhabditina</taxon>
        <taxon>Diplogasteromorpha</taxon>
        <taxon>Diplogasteroidea</taxon>
        <taxon>Neodiplogasteridae</taxon>
        <taxon>Pristionchus</taxon>
    </lineage>
</organism>
<reference evidence="2" key="1">
    <citation type="submission" date="2022-10" db="EMBL/GenBank/DDBJ databases">
        <title>Genome assembly of Pristionchus species.</title>
        <authorList>
            <person name="Yoshida K."/>
            <person name="Sommer R.J."/>
        </authorList>
    </citation>
    <scope>NUCLEOTIDE SEQUENCE [LARGE SCALE GENOMIC DNA]</scope>
    <source>
        <strain evidence="2">RS5460</strain>
    </source>
</reference>
<dbReference type="AlphaFoldDB" id="A0AAN4ZLF0"/>
<name>A0AAN4ZLF0_9BILA</name>
<sequence length="277" mass="31534">CTLEEELIKETEIYVTDDGTIFYKFPGDESTRSCMYVKWQGSEVKAVLPKGAIDYVTVHGISIYLEVQLEIYQLTFCSSIPSIAVREIRELWDDEIPEKPLETSPIISRIHDGNTYVYRLCDDPKSEGILVDEAVDGATLIAIHEGKQIYASSIESDCPPKLYQLNERTYHIEVPTPTSFESRFRDSSRFAYIAQDPADKRVNVLVLDLENMAFLPELQIIGIEFIYSIHVCGNIMTIKGACYKAMDDEFRMSVQLPDGYFDENIQVQDNSNGNTQH</sequence>
<feature type="non-terminal residue" evidence="1">
    <location>
        <position position="1"/>
    </location>
</feature>
<comment type="caution">
    <text evidence="1">The sequence shown here is derived from an EMBL/GenBank/DDBJ whole genome shotgun (WGS) entry which is preliminary data.</text>
</comment>
<protein>
    <submittedName>
        <fullName evidence="1">Uncharacterized protein</fullName>
    </submittedName>
</protein>
<keyword evidence="2" id="KW-1185">Reference proteome</keyword>
<accession>A0AAN4ZLF0</accession>
<evidence type="ECO:0000313" key="1">
    <source>
        <dbReference type="EMBL" id="GMR39120.1"/>
    </source>
</evidence>
<dbReference type="EMBL" id="BTRK01000002">
    <property type="protein sequence ID" value="GMR39120.1"/>
    <property type="molecule type" value="Genomic_DNA"/>
</dbReference>
<dbReference type="Proteomes" id="UP001328107">
    <property type="component" value="Unassembled WGS sequence"/>
</dbReference>
<gene>
    <name evidence="1" type="ORF">PMAYCL1PPCAC_09315</name>
</gene>